<comment type="subcellular location">
    <subcellularLocation>
        <location evidence="1">Nucleus</location>
    </subcellularLocation>
</comment>
<evidence type="ECO:0000256" key="8">
    <source>
        <dbReference type="ARBA" id="ARBA00023242"/>
    </source>
</evidence>
<dbReference type="GO" id="GO:0008270">
    <property type="term" value="F:zinc ion binding"/>
    <property type="evidence" value="ECO:0007669"/>
    <property type="project" value="UniProtKB-KW"/>
</dbReference>
<evidence type="ECO:0000313" key="13">
    <source>
        <dbReference type="EMBL" id="KCV72665.1"/>
    </source>
</evidence>
<evidence type="ECO:0000259" key="11">
    <source>
        <dbReference type="PROSITE" id="PS50089"/>
    </source>
</evidence>
<dbReference type="Pfam" id="PF13445">
    <property type="entry name" value="zf-RING_UBOX"/>
    <property type="match status" value="1"/>
</dbReference>
<dbReference type="GO" id="GO:0005634">
    <property type="term" value="C:nucleus"/>
    <property type="evidence" value="ECO:0007669"/>
    <property type="project" value="UniProtKB-SubCell"/>
</dbReference>
<dbReference type="PANTHER" id="PTHR13763:SF0">
    <property type="entry name" value="BREAST CANCER TYPE 1 SUSCEPTIBILITY PROTEIN"/>
    <property type="match status" value="1"/>
</dbReference>
<keyword evidence="4" id="KW-0227">DNA damage</keyword>
<evidence type="ECO:0000313" key="14">
    <source>
        <dbReference type="Proteomes" id="UP000030693"/>
    </source>
</evidence>
<feature type="compositionally biased region" description="Polar residues" evidence="10">
    <location>
        <begin position="271"/>
        <end position="282"/>
    </location>
</feature>
<sequence length="788" mass="83947">MNRGHPVLRAMASHANRPAPGISEEVREFERLFARMREELPFTVSSVICSLCQCPFKDAVSILTCGHHFCRECLLEEGRWRQTCPECAAPYYQREVTASTSVQAFLDILPEILALLGIDPSPLTAEHDPDDDREFSLPVAVDYAHFAPFREHIPREPSLSPPAQPGPALLACTSEADPPVDAEMADLPPAPPGRQKRRGRAAPVESPPATSPEEHAPAQKACQACTLLNPPRARLCRACRTPLAPRAPIAEIPPDASASGRPAKRPRLASPLSSMEASTNEPTTEDEAGPSTPRTREPRNASALGRRAARSQRLPSDITNQPSTPTLPVPESLLTSSSLSSQEEGGRGNGAEPLVELPPSQETSTLSAGLPRRSAIQDAVVIFSGFRQDERAILEHSLYNARAGLAERIRVHDDFEDAFASVRRPSGPGQTPGRGRSAGRASPRPSAVLADAADTLAVTHLVAKCSTDIISSLLPAMSTADALSRSAELRTCKRTGKYLQALAIGGIWIVDEFWFSESCRRGRLLAESPFEVLGDRTCGITRGPELARTGRTSNTMGLFRGTTFDISLLPAGLRHQMASLLPLAGGIITQRDSPGLLQQTASPLRTPSPARWGRAGTAGALAAATAAASLARRVSPRQRARARQMTPVPLEQLDLSRPLMLVDSRECDAQVAETLLAAASGPRGPAQLVEAQDILRCISECRPLPAGPCPPGGSSETSDSDTESDGEERQTDDDEADVDKEASLQSGPAGVDAVPPAAEPELLEPPVTPCKAGGGSRGRGRTRLAGKI</sequence>
<feature type="region of interest" description="Disordered" evidence="10">
    <location>
        <begin position="248"/>
        <end position="370"/>
    </location>
</feature>
<evidence type="ECO:0000256" key="3">
    <source>
        <dbReference type="ARBA" id="ARBA00022737"/>
    </source>
</evidence>
<evidence type="ECO:0000259" key="12">
    <source>
        <dbReference type="PROSITE" id="PS50172"/>
    </source>
</evidence>
<keyword evidence="6" id="KW-0862">Zinc</keyword>
<dbReference type="Gene3D" id="3.40.50.10190">
    <property type="entry name" value="BRCT domain"/>
    <property type="match status" value="1"/>
</dbReference>
<evidence type="ECO:0000256" key="7">
    <source>
        <dbReference type="ARBA" id="ARBA00023204"/>
    </source>
</evidence>
<keyword evidence="3" id="KW-0677">Repeat</keyword>
<feature type="region of interest" description="Disordered" evidence="10">
    <location>
        <begin position="153"/>
        <end position="216"/>
    </location>
</feature>
<evidence type="ECO:0000256" key="2">
    <source>
        <dbReference type="ARBA" id="ARBA00022723"/>
    </source>
</evidence>
<dbReference type="PANTHER" id="PTHR13763">
    <property type="entry name" value="BREAST CANCER TYPE 1 SUSCEPTIBILITY PROTEIN BRCA1"/>
    <property type="match status" value="1"/>
</dbReference>
<dbReference type="InterPro" id="IPR001841">
    <property type="entry name" value="Znf_RING"/>
</dbReference>
<keyword evidence="2" id="KW-0479">Metal-binding</keyword>
<keyword evidence="8" id="KW-0539">Nucleus</keyword>
<feature type="region of interest" description="Disordered" evidence="10">
    <location>
        <begin position="420"/>
        <end position="444"/>
    </location>
</feature>
<evidence type="ECO:0000256" key="5">
    <source>
        <dbReference type="ARBA" id="ARBA00022771"/>
    </source>
</evidence>
<dbReference type="eggNOG" id="KOG4362">
    <property type="taxonomic scope" value="Eukaryota"/>
</dbReference>
<evidence type="ECO:0000256" key="9">
    <source>
        <dbReference type="PROSITE-ProRule" id="PRU00175"/>
    </source>
</evidence>
<dbReference type="OrthoDB" id="1630758at2759"/>
<dbReference type="InterPro" id="IPR017907">
    <property type="entry name" value="Znf_RING_CS"/>
</dbReference>
<feature type="compositionally biased region" description="Low complexity" evidence="10">
    <location>
        <begin position="747"/>
        <end position="760"/>
    </location>
</feature>
<evidence type="ECO:0000256" key="4">
    <source>
        <dbReference type="ARBA" id="ARBA00022763"/>
    </source>
</evidence>
<dbReference type="SMART" id="SM00184">
    <property type="entry name" value="RING"/>
    <property type="match status" value="1"/>
</dbReference>
<dbReference type="Gene3D" id="3.30.40.10">
    <property type="entry name" value="Zinc/RING finger domain, C3HC4 (zinc finger)"/>
    <property type="match status" value="1"/>
</dbReference>
<feature type="domain" description="BRCT" evidence="12">
    <location>
        <begin position="458"/>
        <end position="532"/>
    </location>
</feature>
<dbReference type="GeneID" id="20524970"/>
<dbReference type="SUPFAM" id="SSF57850">
    <property type="entry name" value="RING/U-box"/>
    <property type="match status" value="1"/>
</dbReference>
<dbReference type="PROSITE" id="PS50089">
    <property type="entry name" value="ZF_RING_2"/>
    <property type="match status" value="1"/>
</dbReference>
<dbReference type="InterPro" id="IPR013083">
    <property type="entry name" value="Znf_RING/FYVE/PHD"/>
</dbReference>
<dbReference type="InterPro" id="IPR001357">
    <property type="entry name" value="BRCT_dom"/>
</dbReference>
<name>A0A058ZE36_FONAL</name>
<protein>
    <submittedName>
        <fullName evidence="13">Uncharacterized protein</fullName>
    </submittedName>
</protein>
<dbReference type="InterPro" id="IPR036420">
    <property type="entry name" value="BRCT_dom_sf"/>
</dbReference>
<dbReference type="Proteomes" id="UP000030693">
    <property type="component" value="Unassembled WGS sequence"/>
</dbReference>
<accession>A0A058ZE36</accession>
<dbReference type="EMBL" id="KB932201">
    <property type="protein sequence ID" value="KCV72665.1"/>
    <property type="molecule type" value="Genomic_DNA"/>
</dbReference>
<gene>
    <name evidence="13" type="ORF">H696_00245</name>
</gene>
<dbReference type="GO" id="GO:0000724">
    <property type="term" value="P:double-strand break repair via homologous recombination"/>
    <property type="evidence" value="ECO:0007669"/>
    <property type="project" value="TreeGrafter"/>
</dbReference>
<dbReference type="RefSeq" id="XP_009492366.1">
    <property type="nucleotide sequence ID" value="XM_009494091.1"/>
</dbReference>
<evidence type="ECO:0000256" key="6">
    <source>
        <dbReference type="ARBA" id="ARBA00022833"/>
    </source>
</evidence>
<reference evidence="13" key="1">
    <citation type="submission" date="2013-04" db="EMBL/GenBank/DDBJ databases">
        <title>The Genome Sequence of Fonticula alba ATCC 38817.</title>
        <authorList>
            <consortium name="The Broad Institute Genomics Platform"/>
            <person name="Russ C."/>
            <person name="Cuomo C."/>
            <person name="Burger G."/>
            <person name="Gray M.W."/>
            <person name="Holland P.W.H."/>
            <person name="King N."/>
            <person name="Lang F.B.F."/>
            <person name="Roger A.J."/>
            <person name="Ruiz-Trillo I."/>
            <person name="Brown M."/>
            <person name="Walker B."/>
            <person name="Young S."/>
            <person name="Zeng Q."/>
            <person name="Gargeya S."/>
            <person name="Fitzgerald M."/>
            <person name="Haas B."/>
            <person name="Abouelleil A."/>
            <person name="Allen A.W."/>
            <person name="Alvarado L."/>
            <person name="Arachchi H.M."/>
            <person name="Berlin A.M."/>
            <person name="Chapman S.B."/>
            <person name="Gainer-Dewar J."/>
            <person name="Goldberg J."/>
            <person name="Griggs A."/>
            <person name="Gujja S."/>
            <person name="Hansen M."/>
            <person name="Howarth C."/>
            <person name="Imamovic A."/>
            <person name="Ireland A."/>
            <person name="Larimer J."/>
            <person name="McCowan C."/>
            <person name="Murphy C."/>
            <person name="Pearson M."/>
            <person name="Poon T.W."/>
            <person name="Priest M."/>
            <person name="Roberts A."/>
            <person name="Saif S."/>
            <person name="Shea T."/>
            <person name="Sisk P."/>
            <person name="Sykes S."/>
            <person name="Wortman J."/>
            <person name="Nusbaum C."/>
            <person name="Birren B."/>
        </authorList>
    </citation>
    <scope>NUCLEOTIDE SEQUENCE [LARGE SCALE GENOMIC DNA]</scope>
    <source>
        <strain evidence="13">ATCC 38817</strain>
    </source>
</reference>
<dbReference type="GO" id="GO:0045944">
    <property type="term" value="P:positive regulation of transcription by RNA polymerase II"/>
    <property type="evidence" value="ECO:0007669"/>
    <property type="project" value="TreeGrafter"/>
</dbReference>
<feature type="region of interest" description="Disordered" evidence="10">
    <location>
        <begin position="705"/>
        <end position="788"/>
    </location>
</feature>
<dbReference type="InterPro" id="IPR027370">
    <property type="entry name" value="Znf-RING_euk"/>
</dbReference>
<dbReference type="AlphaFoldDB" id="A0A058ZE36"/>
<feature type="compositionally biased region" description="Acidic residues" evidence="10">
    <location>
        <begin position="718"/>
        <end position="738"/>
    </location>
</feature>
<dbReference type="GO" id="GO:0004842">
    <property type="term" value="F:ubiquitin-protein transferase activity"/>
    <property type="evidence" value="ECO:0007669"/>
    <property type="project" value="TreeGrafter"/>
</dbReference>
<feature type="compositionally biased region" description="Basic residues" evidence="10">
    <location>
        <begin position="778"/>
        <end position="788"/>
    </location>
</feature>
<proteinExistence type="predicted"/>
<feature type="compositionally biased region" description="Low complexity" evidence="10">
    <location>
        <begin position="433"/>
        <end position="444"/>
    </location>
</feature>
<dbReference type="STRING" id="691883.A0A058ZE36"/>
<dbReference type="InterPro" id="IPR031099">
    <property type="entry name" value="BRCA1-associated"/>
</dbReference>
<keyword evidence="14" id="KW-1185">Reference proteome</keyword>
<evidence type="ECO:0000256" key="10">
    <source>
        <dbReference type="SAM" id="MobiDB-lite"/>
    </source>
</evidence>
<dbReference type="OMA" id="GVYKNEC"/>
<feature type="compositionally biased region" description="Low complexity" evidence="10">
    <location>
        <begin position="322"/>
        <end position="341"/>
    </location>
</feature>
<feature type="domain" description="RING-type" evidence="11">
    <location>
        <begin position="49"/>
        <end position="87"/>
    </location>
</feature>
<dbReference type="PROSITE" id="PS50172">
    <property type="entry name" value="BRCT"/>
    <property type="match status" value="1"/>
</dbReference>
<keyword evidence="5 9" id="KW-0863">Zinc-finger</keyword>
<evidence type="ECO:0000256" key="1">
    <source>
        <dbReference type="ARBA" id="ARBA00004123"/>
    </source>
</evidence>
<keyword evidence="7" id="KW-0234">DNA repair</keyword>
<dbReference type="SUPFAM" id="SSF52113">
    <property type="entry name" value="BRCT domain"/>
    <property type="match status" value="1"/>
</dbReference>
<dbReference type="PROSITE" id="PS00518">
    <property type="entry name" value="ZF_RING_1"/>
    <property type="match status" value="1"/>
</dbReference>
<organism evidence="13">
    <name type="scientific">Fonticula alba</name>
    <name type="common">Slime mold</name>
    <dbReference type="NCBI Taxonomy" id="691883"/>
    <lineage>
        <taxon>Eukaryota</taxon>
        <taxon>Rotosphaerida</taxon>
        <taxon>Fonticulaceae</taxon>
        <taxon>Fonticula</taxon>
    </lineage>
</organism>